<feature type="coiled-coil region" evidence="1">
    <location>
        <begin position="380"/>
        <end position="460"/>
    </location>
</feature>
<dbReference type="EMBL" id="VZZY01024574">
    <property type="protein sequence ID" value="NXW65964.1"/>
    <property type="molecule type" value="Genomic_DNA"/>
</dbReference>
<reference evidence="2 3" key="1">
    <citation type="submission" date="2019-09" db="EMBL/GenBank/DDBJ databases">
        <title>Bird 10,000 Genomes (B10K) Project - Family phase.</title>
        <authorList>
            <person name="Zhang G."/>
        </authorList>
    </citation>
    <scope>NUCLEOTIDE SEQUENCE [LARGE SCALE GENOMIC DNA]</scope>
    <source>
        <strain evidence="2">B10K-DU-002-51</strain>
        <tissue evidence="2">Muscle</tissue>
    </source>
</reference>
<feature type="non-terminal residue" evidence="2">
    <location>
        <position position="1"/>
    </location>
</feature>
<keyword evidence="1" id="KW-0175">Coiled coil</keyword>
<feature type="coiled-coil region" evidence="1">
    <location>
        <begin position="274"/>
        <end position="355"/>
    </location>
</feature>
<dbReference type="PANTHER" id="PTHR35970">
    <property type="entry name" value="SODIUM CHANNEL AND CLATHRIN LINKER 1"/>
    <property type="match status" value="1"/>
</dbReference>
<gene>
    <name evidence="2" type="primary">Sclt1</name>
    <name evidence="2" type="ORF">EURGUL_R09909</name>
</gene>
<dbReference type="OrthoDB" id="551053at2759"/>
<dbReference type="PANTHER" id="PTHR35970:SF1">
    <property type="entry name" value="SODIUM CHANNEL AND CLATHRIN LINKER 1"/>
    <property type="match status" value="1"/>
</dbReference>
<evidence type="ECO:0000313" key="3">
    <source>
        <dbReference type="Proteomes" id="UP000541249"/>
    </source>
</evidence>
<dbReference type="InterPro" id="IPR038911">
    <property type="entry name" value="SCLT1"/>
</dbReference>
<feature type="coiled-coil region" evidence="1">
    <location>
        <begin position="109"/>
        <end position="245"/>
    </location>
</feature>
<dbReference type="Proteomes" id="UP000541249">
    <property type="component" value="Unassembled WGS sequence"/>
</dbReference>
<comment type="caution">
    <text evidence="2">The sequence shown here is derived from an EMBL/GenBank/DDBJ whole genome shotgun (WGS) entry which is preliminary data.</text>
</comment>
<evidence type="ECO:0000256" key="1">
    <source>
        <dbReference type="SAM" id="Coils"/>
    </source>
</evidence>
<name>A0A7L4DU30_9AVES</name>
<dbReference type="AlphaFoldDB" id="A0A7L4DU30"/>
<feature type="coiled-coil region" evidence="1">
    <location>
        <begin position="2"/>
        <end position="70"/>
    </location>
</feature>
<dbReference type="GO" id="GO:0060271">
    <property type="term" value="P:cilium assembly"/>
    <property type="evidence" value="ECO:0007669"/>
    <property type="project" value="TreeGrafter"/>
</dbReference>
<feature type="non-terminal residue" evidence="2">
    <location>
        <position position="530"/>
    </location>
</feature>
<evidence type="ECO:0000313" key="2">
    <source>
        <dbReference type="EMBL" id="NXW65964.1"/>
    </source>
</evidence>
<keyword evidence="3" id="KW-1185">Reference proteome</keyword>
<dbReference type="GO" id="GO:0045162">
    <property type="term" value="P:clustering of voltage-gated sodium channels"/>
    <property type="evidence" value="ECO:0007669"/>
    <property type="project" value="InterPro"/>
</dbReference>
<proteinExistence type="predicted"/>
<organism evidence="2 3">
    <name type="scientific">Eurystomus gularis</name>
    <dbReference type="NCBI Taxonomy" id="325343"/>
    <lineage>
        <taxon>Eukaryota</taxon>
        <taxon>Metazoa</taxon>
        <taxon>Chordata</taxon>
        <taxon>Craniata</taxon>
        <taxon>Vertebrata</taxon>
        <taxon>Euteleostomi</taxon>
        <taxon>Archelosauria</taxon>
        <taxon>Archosauria</taxon>
        <taxon>Dinosauria</taxon>
        <taxon>Saurischia</taxon>
        <taxon>Theropoda</taxon>
        <taxon>Coelurosauria</taxon>
        <taxon>Aves</taxon>
        <taxon>Neognathae</taxon>
        <taxon>Neoaves</taxon>
        <taxon>Telluraves</taxon>
        <taxon>Coraciimorphae</taxon>
        <taxon>Coraciiformes</taxon>
        <taxon>Coraciidae</taxon>
        <taxon>Eurystomus</taxon>
    </lineage>
</organism>
<sequence length="530" mass="62574">QMTEMRLKFEQVTKENERLHAELKDALEKQLEALPFVPLGTDIPADEGIVRNLREQLQLANQEKEQAIELWQTVLQERDRLQQQYQERMTETQIHMAERKKQKDQLTGFQQLTRQLHTAKEKMEMSNQQFLKTIMEQNVELEKLQKQLRQAKIEGQTANAKVHELTRLTEKLRGQLERKEEDVTAAQKRETASEKRLQQMQCSIKQLDTRLHVTIQDNEQLRRERAALEKQIGELQTKYAHLEREKYDAVAKVQDCIQLVEEANLQRSQALLGEKQNEEKIKKMKDEMSQLEQDNSVRIRKAVDSAKKQYNVQISRLAEELSALQMECGEKQSRIEQAIREKRAVEEELEKICREDRRHESDNRKLEQLHQKYLLAETAKDNLQLSLQTTQNKLKNLEMNFEEEKSRCREVICKLQSILDAERGKSAFVSEERLKLQQENEQLQKEMEDLRKLATEAQTKAKIKISTMEHEHAVKERGYEARLKEMEDTSQKSTAELRRLLVAQQKATNRWKEETKNLTENTEARISKLK</sequence>
<dbReference type="GO" id="GO:0005814">
    <property type="term" value="C:centriole"/>
    <property type="evidence" value="ECO:0007669"/>
    <property type="project" value="TreeGrafter"/>
</dbReference>
<protein>
    <submittedName>
        <fullName evidence="2">SCLT1 protein</fullName>
    </submittedName>
</protein>
<accession>A0A7L4DU30</accession>